<accession>A0A2T7NCL2</accession>
<gene>
    <name evidence="1" type="ORF">C0Q70_21469</name>
</gene>
<proteinExistence type="predicted"/>
<sequence length="159" mass="17264">MVFGGVRGLSHAISEPGGGMEGGRVSDRFRINCSSVSSPLSPTFCHLGLAPVCMVQWMTAVPQKHVEDEEEGFVSKEMMTTTRKTFWKTGERGMRGLSHVDLELGSREPSQDVCRRRRLRGHGSAAGLEATDRGLSSANDGDRFVAWPGGWVGKDNGDL</sequence>
<reference evidence="1 2" key="1">
    <citation type="submission" date="2018-04" db="EMBL/GenBank/DDBJ databases">
        <title>The genome of golden apple snail Pomacea canaliculata provides insight into stress tolerance and invasive adaptation.</title>
        <authorList>
            <person name="Liu C."/>
            <person name="Liu B."/>
            <person name="Ren Y."/>
            <person name="Zhang Y."/>
            <person name="Wang H."/>
            <person name="Li S."/>
            <person name="Jiang F."/>
            <person name="Yin L."/>
            <person name="Zhang G."/>
            <person name="Qian W."/>
            <person name="Fan W."/>
        </authorList>
    </citation>
    <scope>NUCLEOTIDE SEQUENCE [LARGE SCALE GENOMIC DNA]</scope>
    <source>
        <strain evidence="1">SZHN2017</strain>
        <tissue evidence="1">Muscle</tissue>
    </source>
</reference>
<organism evidence="1 2">
    <name type="scientific">Pomacea canaliculata</name>
    <name type="common">Golden apple snail</name>
    <dbReference type="NCBI Taxonomy" id="400727"/>
    <lineage>
        <taxon>Eukaryota</taxon>
        <taxon>Metazoa</taxon>
        <taxon>Spiralia</taxon>
        <taxon>Lophotrochozoa</taxon>
        <taxon>Mollusca</taxon>
        <taxon>Gastropoda</taxon>
        <taxon>Caenogastropoda</taxon>
        <taxon>Architaenioglossa</taxon>
        <taxon>Ampullarioidea</taxon>
        <taxon>Ampullariidae</taxon>
        <taxon>Pomacea</taxon>
    </lineage>
</organism>
<evidence type="ECO:0000313" key="2">
    <source>
        <dbReference type="Proteomes" id="UP000245119"/>
    </source>
</evidence>
<evidence type="ECO:0000313" key="1">
    <source>
        <dbReference type="EMBL" id="PVD18910.1"/>
    </source>
</evidence>
<dbReference type="Proteomes" id="UP000245119">
    <property type="component" value="Linkage Group LG14"/>
</dbReference>
<name>A0A2T7NCL2_POMCA</name>
<dbReference type="EMBL" id="PZQS01000014">
    <property type="protein sequence ID" value="PVD18910.1"/>
    <property type="molecule type" value="Genomic_DNA"/>
</dbReference>
<keyword evidence="2" id="KW-1185">Reference proteome</keyword>
<dbReference type="AlphaFoldDB" id="A0A2T7NCL2"/>
<protein>
    <submittedName>
        <fullName evidence="1">Uncharacterized protein</fullName>
    </submittedName>
</protein>
<comment type="caution">
    <text evidence="1">The sequence shown here is derived from an EMBL/GenBank/DDBJ whole genome shotgun (WGS) entry which is preliminary data.</text>
</comment>